<dbReference type="EMBL" id="BAAANS010000006">
    <property type="protein sequence ID" value="GAA2089980.1"/>
    <property type="molecule type" value="Genomic_DNA"/>
</dbReference>
<organism evidence="2 3">
    <name type="scientific">Kitasatospora saccharophila</name>
    <dbReference type="NCBI Taxonomy" id="407973"/>
    <lineage>
        <taxon>Bacteria</taxon>
        <taxon>Bacillati</taxon>
        <taxon>Actinomycetota</taxon>
        <taxon>Actinomycetes</taxon>
        <taxon>Kitasatosporales</taxon>
        <taxon>Streptomycetaceae</taxon>
        <taxon>Kitasatospora</taxon>
    </lineage>
</organism>
<comment type="caution">
    <text evidence="2">The sequence shown here is derived from an EMBL/GenBank/DDBJ whole genome shotgun (WGS) entry which is preliminary data.</text>
</comment>
<proteinExistence type="predicted"/>
<protein>
    <submittedName>
        <fullName evidence="2">Uncharacterized protein</fullName>
    </submittedName>
</protein>
<sequence>MRVTQVASESPGIAKQSCRARRWRRTAGGGGGMGGAALRGRTVRGPTYPNHLPPGLGGHSRTITFRIRPDTWRSRRRAGRDDGTKYRLTLLRGPVDARLAPSRPDPRSLL</sequence>
<feature type="compositionally biased region" description="Gly residues" evidence="1">
    <location>
        <begin position="27"/>
        <end position="37"/>
    </location>
</feature>
<gene>
    <name evidence="2" type="ORF">GCM10009759_13180</name>
</gene>
<evidence type="ECO:0000313" key="2">
    <source>
        <dbReference type="EMBL" id="GAA2089980.1"/>
    </source>
</evidence>
<reference evidence="2 3" key="1">
    <citation type="journal article" date="2019" name="Int. J. Syst. Evol. Microbiol.">
        <title>The Global Catalogue of Microorganisms (GCM) 10K type strain sequencing project: providing services to taxonomists for standard genome sequencing and annotation.</title>
        <authorList>
            <consortium name="The Broad Institute Genomics Platform"/>
            <consortium name="The Broad Institute Genome Sequencing Center for Infectious Disease"/>
            <person name="Wu L."/>
            <person name="Ma J."/>
        </authorList>
    </citation>
    <scope>NUCLEOTIDE SEQUENCE [LARGE SCALE GENOMIC DNA]</scope>
    <source>
        <strain evidence="2 3">JCM 14559</strain>
    </source>
</reference>
<accession>A0ABN2WDJ3</accession>
<dbReference type="Proteomes" id="UP001500897">
    <property type="component" value="Unassembled WGS sequence"/>
</dbReference>
<feature type="region of interest" description="Disordered" evidence="1">
    <location>
        <begin position="1"/>
        <end position="62"/>
    </location>
</feature>
<keyword evidence="3" id="KW-1185">Reference proteome</keyword>
<evidence type="ECO:0000256" key="1">
    <source>
        <dbReference type="SAM" id="MobiDB-lite"/>
    </source>
</evidence>
<evidence type="ECO:0000313" key="3">
    <source>
        <dbReference type="Proteomes" id="UP001500897"/>
    </source>
</evidence>
<name>A0ABN2WDJ3_9ACTN</name>